<reference evidence="1" key="2">
    <citation type="submission" date="2023-05" db="EMBL/GenBank/DDBJ databases">
        <authorList>
            <consortium name="Lawrence Berkeley National Laboratory"/>
            <person name="Steindorff A."/>
            <person name="Hensen N."/>
            <person name="Bonometti L."/>
            <person name="Westerberg I."/>
            <person name="Brannstrom I.O."/>
            <person name="Guillou S."/>
            <person name="Cros-Aarteil S."/>
            <person name="Calhoun S."/>
            <person name="Haridas S."/>
            <person name="Kuo A."/>
            <person name="Mondo S."/>
            <person name="Pangilinan J."/>
            <person name="Riley R."/>
            <person name="Labutti K."/>
            <person name="Andreopoulos B."/>
            <person name="Lipzen A."/>
            <person name="Chen C."/>
            <person name="Yanf M."/>
            <person name="Daum C."/>
            <person name="Ng V."/>
            <person name="Clum A."/>
            <person name="Ohm R."/>
            <person name="Martin F."/>
            <person name="Silar P."/>
            <person name="Natvig D."/>
            <person name="Lalanne C."/>
            <person name="Gautier V."/>
            <person name="Ament-Velasquez S.L."/>
            <person name="Kruys A."/>
            <person name="Hutchinson M.I."/>
            <person name="Powell A.J."/>
            <person name="Barry K."/>
            <person name="Miller A.N."/>
            <person name="Grigoriev I.V."/>
            <person name="Debuchy R."/>
            <person name="Gladieux P."/>
            <person name="Thoren M.H."/>
            <person name="Johannesson H."/>
        </authorList>
    </citation>
    <scope>NUCLEOTIDE SEQUENCE</scope>
    <source>
        <strain evidence="1">CBS 757.83</strain>
    </source>
</reference>
<protein>
    <submittedName>
        <fullName evidence="1">Uncharacterized protein</fullName>
    </submittedName>
</protein>
<accession>A0AAN6Q1S6</accession>
<reference evidence="1" key="1">
    <citation type="journal article" date="2023" name="Mol. Phylogenet. Evol.">
        <title>Genome-scale phylogeny and comparative genomics of the fungal order Sordariales.</title>
        <authorList>
            <person name="Hensen N."/>
            <person name="Bonometti L."/>
            <person name="Westerberg I."/>
            <person name="Brannstrom I.O."/>
            <person name="Guillou S."/>
            <person name="Cros-Aarteil S."/>
            <person name="Calhoun S."/>
            <person name="Haridas S."/>
            <person name="Kuo A."/>
            <person name="Mondo S."/>
            <person name="Pangilinan J."/>
            <person name="Riley R."/>
            <person name="LaButti K."/>
            <person name="Andreopoulos B."/>
            <person name="Lipzen A."/>
            <person name="Chen C."/>
            <person name="Yan M."/>
            <person name="Daum C."/>
            <person name="Ng V."/>
            <person name="Clum A."/>
            <person name="Steindorff A."/>
            <person name="Ohm R.A."/>
            <person name="Martin F."/>
            <person name="Silar P."/>
            <person name="Natvig D.O."/>
            <person name="Lalanne C."/>
            <person name="Gautier V."/>
            <person name="Ament-Velasquez S.L."/>
            <person name="Kruys A."/>
            <person name="Hutchinson M.I."/>
            <person name="Powell A.J."/>
            <person name="Barry K."/>
            <person name="Miller A.N."/>
            <person name="Grigoriev I.V."/>
            <person name="Debuchy R."/>
            <person name="Gladieux P."/>
            <person name="Hiltunen Thoren M."/>
            <person name="Johannesson H."/>
        </authorList>
    </citation>
    <scope>NUCLEOTIDE SEQUENCE</scope>
    <source>
        <strain evidence="1">CBS 757.83</strain>
    </source>
</reference>
<organism evidence="1 2">
    <name type="scientific">Parathielavia hyrcaniae</name>
    <dbReference type="NCBI Taxonomy" id="113614"/>
    <lineage>
        <taxon>Eukaryota</taxon>
        <taxon>Fungi</taxon>
        <taxon>Dikarya</taxon>
        <taxon>Ascomycota</taxon>
        <taxon>Pezizomycotina</taxon>
        <taxon>Sordariomycetes</taxon>
        <taxon>Sordariomycetidae</taxon>
        <taxon>Sordariales</taxon>
        <taxon>Chaetomiaceae</taxon>
        <taxon>Parathielavia</taxon>
    </lineage>
</organism>
<dbReference type="Proteomes" id="UP001305647">
    <property type="component" value="Unassembled WGS sequence"/>
</dbReference>
<dbReference type="AlphaFoldDB" id="A0AAN6Q1S6"/>
<name>A0AAN6Q1S6_9PEZI</name>
<gene>
    <name evidence="1" type="ORF">N658DRAFT_43755</name>
</gene>
<proteinExistence type="predicted"/>
<dbReference type="EMBL" id="MU863633">
    <property type="protein sequence ID" value="KAK4102009.1"/>
    <property type="molecule type" value="Genomic_DNA"/>
</dbReference>
<keyword evidence="2" id="KW-1185">Reference proteome</keyword>
<sequence>MSSCSNCSCRNPISNSNKTFRSSSKTNPSCSTISLISSYRNPISNSNKTFRSSSKTNPSCSTISLISSTSCKWATGMVISRPISGRKACRCRAIGSTPYEARGRARLRWAALRPGLGWMLTALCYPSPAWEATALCYGLLPRPRTRALLHLRRRFSGLVAAFSARVALVDVGAWLAAAPFAEGLHRVSSAGGHVVV</sequence>
<comment type="caution">
    <text evidence="1">The sequence shown here is derived from an EMBL/GenBank/DDBJ whole genome shotgun (WGS) entry which is preliminary data.</text>
</comment>
<evidence type="ECO:0000313" key="2">
    <source>
        <dbReference type="Proteomes" id="UP001305647"/>
    </source>
</evidence>
<evidence type="ECO:0000313" key="1">
    <source>
        <dbReference type="EMBL" id="KAK4102009.1"/>
    </source>
</evidence>